<protein>
    <recommendedName>
        <fullName evidence="3">Cytochrome C5</fullName>
    </recommendedName>
</protein>
<dbReference type="RefSeq" id="WP_179728549.1">
    <property type="nucleotide sequence ID" value="NZ_BAABEF010000001.1"/>
</dbReference>
<sequence length="172" mass="18712">MDIQRLVEALAPLLRDPVAEGDFAYGMADLPAAGTDVMVNVDPETEDRDDVEVDALVERVRAFLALTPEQWAAVVDRVVAEIEDAVGDQPVAERTPLRDDLALTSSVVFVDAVLLSFEAPLQLPDAVVRVQLDADHRFEDLEVEIEGVEPVSFEGLDDLLDHLSEEPGPSAP</sequence>
<evidence type="ECO:0000313" key="2">
    <source>
        <dbReference type="Proteomes" id="UP000582231"/>
    </source>
</evidence>
<name>A0A852RWW9_9ACTN</name>
<gene>
    <name evidence="1" type="ORF">BJ958_003900</name>
</gene>
<evidence type="ECO:0008006" key="3">
    <source>
        <dbReference type="Google" id="ProtNLM"/>
    </source>
</evidence>
<comment type="caution">
    <text evidence="1">The sequence shown here is derived from an EMBL/GenBank/DDBJ whole genome shotgun (WGS) entry which is preliminary data.</text>
</comment>
<dbReference type="AlphaFoldDB" id="A0A852RWW9"/>
<dbReference type="Proteomes" id="UP000582231">
    <property type="component" value="Unassembled WGS sequence"/>
</dbReference>
<keyword evidence="2" id="KW-1185">Reference proteome</keyword>
<reference evidence="1 2" key="1">
    <citation type="submission" date="2020-07" db="EMBL/GenBank/DDBJ databases">
        <title>Sequencing the genomes of 1000 actinobacteria strains.</title>
        <authorList>
            <person name="Klenk H.-P."/>
        </authorList>
    </citation>
    <scope>NUCLEOTIDE SEQUENCE [LARGE SCALE GENOMIC DNA]</scope>
    <source>
        <strain evidence="1 2">DSM 19082</strain>
    </source>
</reference>
<proteinExistence type="predicted"/>
<dbReference type="EMBL" id="JACCBF010000001">
    <property type="protein sequence ID" value="NYD32354.1"/>
    <property type="molecule type" value="Genomic_DNA"/>
</dbReference>
<accession>A0A852RWW9</accession>
<evidence type="ECO:0000313" key="1">
    <source>
        <dbReference type="EMBL" id="NYD32354.1"/>
    </source>
</evidence>
<organism evidence="1 2">
    <name type="scientific">Nocardioides kongjuensis</name>
    <dbReference type="NCBI Taxonomy" id="349522"/>
    <lineage>
        <taxon>Bacteria</taxon>
        <taxon>Bacillati</taxon>
        <taxon>Actinomycetota</taxon>
        <taxon>Actinomycetes</taxon>
        <taxon>Propionibacteriales</taxon>
        <taxon>Nocardioidaceae</taxon>
        <taxon>Nocardioides</taxon>
    </lineage>
</organism>